<dbReference type="EMBL" id="JAWDGP010002523">
    <property type="protein sequence ID" value="KAK3782269.1"/>
    <property type="molecule type" value="Genomic_DNA"/>
</dbReference>
<dbReference type="Proteomes" id="UP001283361">
    <property type="component" value="Unassembled WGS sequence"/>
</dbReference>
<proteinExistence type="predicted"/>
<reference evidence="1" key="1">
    <citation type="journal article" date="2023" name="G3 (Bethesda)">
        <title>A reference genome for the long-term kleptoplast-retaining sea slug Elysia crispata morphotype clarki.</title>
        <authorList>
            <person name="Eastman K.E."/>
            <person name="Pendleton A.L."/>
            <person name="Shaikh M.A."/>
            <person name="Suttiyut T."/>
            <person name="Ogas R."/>
            <person name="Tomko P."/>
            <person name="Gavelis G."/>
            <person name="Widhalm J.R."/>
            <person name="Wisecaver J.H."/>
        </authorList>
    </citation>
    <scope>NUCLEOTIDE SEQUENCE</scope>
    <source>
        <strain evidence="1">ECLA1</strain>
    </source>
</reference>
<accession>A0AAE1A6N6</accession>
<name>A0AAE1A6N6_9GAST</name>
<dbReference type="AlphaFoldDB" id="A0AAE1A6N6"/>
<evidence type="ECO:0000313" key="2">
    <source>
        <dbReference type="Proteomes" id="UP001283361"/>
    </source>
</evidence>
<protein>
    <submittedName>
        <fullName evidence="1">Uncharacterized protein</fullName>
    </submittedName>
</protein>
<evidence type="ECO:0000313" key="1">
    <source>
        <dbReference type="EMBL" id="KAK3782269.1"/>
    </source>
</evidence>
<organism evidence="1 2">
    <name type="scientific">Elysia crispata</name>
    <name type="common">lettuce slug</name>
    <dbReference type="NCBI Taxonomy" id="231223"/>
    <lineage>
        <taxon>Eukaryota</taxon>
        <taxon>Metazoa</taxon>
        <taxon>Spiralia</taxon>
        <taxon>Lophotrochozoa</taxon>
        <taxon>Mollusca</taxon>
        <taxon>Gastropoda</taxon>
        <taxon>Heterobranchia</taxon>
        <taxon>Euthyneura</taxon>
        <taxon>Panpulmonata</taxon>
        <taxon>Sacoglossa</taxon>
        <taxon>Placobranchoidea</taxon>
        <taxon>Plakobranchidae</taxon>
        <taxon>Elysia</taxon>
    </lineage>
</organism>
<sequence>MFLGIVERRREMAADKIISAQWLLDVPKAVVTGDNPFRPSIIFLVSKNTRRGMKNCLKANNSWEIPSRLDRWSPDLQVCDVSLMWSSLDNDNDGNDADGKRLKNRFISRCPSSADPALLLTEISKRR</sequence>
<keyword evidence="2" id="KW-1185">Reference proteome</keyword>
<gene>
    <name evidence="1" type="ORF">RRG08_008190</name>
</gene>
<comment type="caution">
    <text evidence="1">The sequence shown here is derived from an EMBL/GenBank/DDBJ whole genome shotgun (WGS) entry which is preliminary data.</text>
</comment>